<organism evidence="3 4">
    <name type="scientific">Dunaliella salina</name>
    <name type="common">Green alga</name>
    <name type="synonym">Protococcus salinus</name>
    <dbReference type="NCBI Taxonomy" id="3046"/>
    <lineage>
        <taxon>Eukaryota</taxon>
        <taxon>Viridiplantae</taxon>
        <taxon>Chlorophyta</taxon>
        <taxon>core chlorophytes</taxon>
        <taxon>Chlorophyceae</taxon>
        <taxon>CS clade</taxon>
        <taxon>Chlamydomonadales</taxon>
        <taxon>Dunaliellaceae</taxon>
        <taxon>Dunaliella</taxon>
    </lineage>
</organism>
<feature type="region of interest" description="Disordered" evidence="1">
    <location>
        <begin position="42"/>
        <end position="86"/>
    </location>
</feature>
<evidence type="ECO:0000313" key="4">
    <source>
        <dbReference type="Proteomes" id="UP000815325"/>
    </source>
</evidence>
<feature type="compositionally biased region" description="Basic residues" evidence="1">
    <location>
        <begin position="293"/>
        <end position="305"/>
    </location>
</feature>
<dbReference type="EMBL" id="MU069515">
    <property type="protein sequence ID" value="KAF5840392.1"/>
    <property type="molecule type" value="Genomic_DNA"/>
</dbReference>
<evidence type="ECO:0000256" key="1">
    <source>
        <dbReference type="SAM" id="MobiDB-lite"/>
    </source>
</evidence>
<reference evidence="3" key="1">
    <citation type="submission" date="2017-08" db="EMBL/GenBank/DDBJ databases">
        <authorList>
            <person name="Polle J.E."/>
            <person name="Barry K."/>
            <person name="Cushman J."/>
            <person name="Schmutz J."/>
            <person name="Tran D."/>
            <person name="Hathwaick L.T."/>
            <person name="Yim W.C."/>
            <person name="Jenkins J."/>
            <person name="Mckie-Krisberg Z.M."/>
            <person name="Prochnik S."/>
            <person name="Lindquist E."/>
            <person name="Dockter R.B."/>
            <person name="Adam C."/>
            <person name="Molina H."/>
            <person name="Bunkerborg J."/>
            <person name="Jin E."/>
            <person name="Buchheim M."/>
            <person name="Magnuson J."/>
        </authorList>
    </citation>
    <scope>NUCLEOTIDE SEQUENCE</scope>
    <source>
        <strain evidence="3">CCAP 19/18</strain>
    </source>
</reference>
<dbReference type="PANTHER" id="PTHR14324">
    <property type="entry name" value="CONDENSIN-2 COMPLEX SUBUNIT H2"/>
    <property type="match status" value="1"/>
</dbReference>
<dbReference type="InterPro" id="IPR031737">
    <property type="entry name" value="CNDH2_C"/>
</dbReference>
<feature type="compositionally biased region" description="Low complexity" evidence="1">
    <location>
        <begin position="42"/>
        <end position="65"/>
    </location>
</feature>
<name>A0ABQ7H0M5_DUNSA</name>
<dbReference type="PANTHER" id="PTHR14324:SF3">
    <property type="entry name" value="CONDENSIN-2 COMPLEX SUBUNIT H2"/>
    <property type="match status" value="1"/>
</dbReference>
<evidence type="ECO:0000259" key="2">
    <source>
        <dbReference type="Pfam" id="PF16858"/>
    </source>
</evidence>
<sequence length="305" mass="32189">MYVLAAPRMLYILASIHNHHTRLLRVCPRTLSMLDHEDAGDAGLPDGEAAAAAAAAGVQGEGVEAPWDDDDGGAGGGDDGDDGGGFDALDLMHDIGGHRGASPWGDEGGGGEEGGSSYEDLCRAHIEAMVNAAAAQEVQSELAQRVSGWRTKIDPVLKDEEGRSNFDIQMYAERIIKRLQDATHNAAEGSTSSSQHVAGFEAVAKEDVSYEVSRTFAAMLQLINNRNIELVKDSSDPDAPFRLQLLMDQLPHKRMAETLHGNIAEGQELASLQDAPEEGDAAAGGSQQAGSKRPPKKKVKNGAGA</sequence>
<feature type="domain" description="Condensin-2 complex subunit H2 C-terminal" evidence="2">
    <location>
        <begin position="117"/>
        <end position="255"/>
    </location>
</feature>
<evidence type="ECO:0000313" key="3">
    <source>
        <dbReference type="EMBL" id="KAF5840392.1"/>
    </source>
</evidence>
<gene>
    <name evidence="3" type="ORF">DUNSADRAFT_16940</name>
</gene>
<comment type="caution">
    <text evidence="3">The sequence shown here is derived from an EMBL/GenBank/DDBJ whole genome shotgun (WGS) entry which is preliminary data.</text>
</comment>
<dbReference type="Proteomes" id="UP000815325">
    <property type="component" value="Unassembled WGS sequence"/>
</dbReference>
<accession>A0ABQ7H0M5</accession>
<dbReference type="Pfam" id="PF16858">
    <property type="entry name" value="CNDH2_C"/>
    <property type="match status" value="1"/>
</dbReference>
<feature type="region of interest" description="Disordered" evidence="1">
    <location>
        <begin position="264"/>
        <end position="305"/>
    </location>
</feature>
<feature type="compositionally biased region" description="Acidic residues" evidence="1">
    <location>
        <begin position="66"/>
        <end position="84"/>
    </location>
</feature>
<feature type="compositionally biased region" description="Low complexity" evidence="1">
    <location>
        <begin position="281"/>
        <end position="291"/>
    </location>
</feature>
<proteinExistence type="predicted"/>
<protein>
    <recommendedName>
        <fullName evidence="2">Condensin-2 complex subunit H2 C-terminal domain-containing protein</fullName>
    </recommendedName>
</protein>
<keyword evidence="4" id="KW-1185">Reference proteome</keyword>
<dbReference type="InterPro" id="IPR031739">
    <property type="entry name" value="Ncaph2"/>
</dbReference>